<proteinExistence type="predicted"/>
<reference evidence="1" key="1">
    <citation type="submission" date="2017-08" db="EMBL/GenBank/DDBJ databases">
        <authorList>
            <person name="Polle J.E."/>
            <person name="Barry K."/>
            <person name="Cushman J."/>
            <person name="Schmutz J."/>
            <person name="Tran D."/>
            <person name="Hathwaick L.T."/>
            <person name="Yim W.C."/>
            <person name="Jenkins J."/>
            <person name="Mckie-Krisberg Z.M."/>
            <person name="Prochnik S."/>
            <person name="Lindquist E."/>
            <person name="Dockter R.B."/>
            <person name="Adam C."/>
            <person name="Molina H."/>
            <person name="Bunkerborg J."/>
            <person name="Jin E."/>
            <person name="Buchheim M."/>
            <person name="Magnuson J."/>
        </authorList>
    </citation>
    <scope>NUCLEOTIDE SEQUENCE</scope>
    <source>
        <strain evidence="1">CCAP 19/18</strain>
    </source>
</reference>
<protein>
    <submittedName>
        <fullName evidence="1">Uncharacterized protein</fullName>
    </submittedName>
</protein>
<feature type="non-terminal residue" evidence="1">
    <location>
        <position position="1"/>
    </location>
</feature>
<organism evidence="1 2">
    <name type="scientific">Dunaliella salina</name>
    <name type="common">Green alga</name>
    <name type="synonym">Protococcus salinus</name>
    <dbReference type="NCBI Taxonomy" id="3046"/>
    <lineage>
        <taxon>Eukaryota</taxon>
        <taxon>Viridiplantae</taxon>
        <taxon>Chlorophyta</taxon>
        <taxon>core chlorophytes</taxon>
        <taxon>Chlorophyceae</taxon>
        <taxon>CS clade</taxon>
        <taxon>Chlamydomonadales</taxon>
        <taxon>Dunaliellaceae</taxon>
        <taxon>Dunaliella</taxon>
    </lineage>
</organism>
<evidence type="ECO:0000313" key="2">
    <source>
        <dbReference type="Proteomes" id="UP000815325"/>
    </source>
</evidence>
<dbReference type="EMBL" id="MU069614">
    <property type="protein sequence ID" value="KAF5837477.1"/>
    <property type="molecule type" value="Genomic_DNA"/>
</dbReference>
<dbReference type="Proteomes" id="UP000815325">
    <property type="component" value="Unassembled WGS sequence"/>
</dbReference>
<accession>A0ABQ7GS87</accession>
<name>A0ABQ7GS87_DUNSA</name>
<keyword evidence="2" id="KW-1185">Reference proteome</keyword>
<evidence type="ECO:0000313" key="1">
    <source>
        <dbReference type="EMBL" id="KAF5837477.1"/>
    </source>
</evidence>
<feature type="non-terminal residue" evidence="1">
    <location>
        <position position="205"/>
    </location>
</feature>
<comment type="caution">
    <text evidence="1">The sequence shown here is derived from an EMBL/GenBank/DDBJ whole genome shotgun (WGS) entry which is preliminary data.</text>
</comment>
<sequence>PPPPPVYCTSFAQLATQAGSTNEIVNLQLDYGVHFSTPGNGRNELRISLSLDPSSNSGTEDLIGIAVKDVHQPAPADLEVRNITTGTLPQATNPLSSTQPVSLIAYGQIDQRTDLPGGELKITGWGGLPTPYDMVVTTNLQGSNDGIVQSVQFVLSSETTDLDGILLNGTSWFIRLQSTDGGGGSAKTIGTLDGISPCIILPPSP</sequence>
<gene>
    <name evidence="1" type="ORF">DUNSADRAFT_4279</name>
</gene>